<dbReference type="AlphaFoldDB" id="A0A8B8BII2"/>
<feature type="transmembrane region" description="Helical" evidence="1">
    <location>
        <begin position="103"/>
        <end position="125"/>
    </location>
</feature>
<dbReference type="Proteomes" id="UP000694844">
    <property type="component" value="Chromosome 9"/>
</dbReference>
<evidence type="ECO:0000313" key="3">
    <source>
        <dbReference type="RefSeq" id="XP_022303167.1"/>
    </source>
</evidence>
<gene>
    <name evidence="3" type="primary">LOC111110829</name>
</gene>
<dbReference type="GeneID" id="111110829"/>
<sequence length="263" mass="29643">MACEPGYFGSFCNLSCPLGTFGDNCGGQCHPKCSTVDCDRVYGCQQYTYKKKTLQMSSSDLSKTTDLYTTQTGNTNKFYIVSSEETTNTYSDDIARNSEFTTIYILVGLGPIISLVLFVSVMQCCKMYRSSTKKNKNKQKEFDNDKHSALPNQINQNYQQDYDATSAKSSTGHLYGPFQGLYEEINEDITINSWGISSTENGYEKPSTSSKDITIRKKNLLVDKTFKGFNVTEVNYLTPSHVPELQLLTETEEKKREDNIVQL</sequence>
<dbReference type="OrthoDB" id="6212358at2759"/>
<keyword evidence="2" id="KW-1185">Reference proteome</keyword>
<keyword evidence="1" id="KW-0812">Transmembrane</keyword>
<reference evidence="3" key="1">
    <citation type="submission" date="2025-08" db="UniProtKB">
        <authorList>
            <consortium name="RefSeq"/>
        </authorList>
    </citation>
    <scope>IDENTIFICATION</scope>
    <source>
        <tissue evidence="3">Whole sample</tissue>
    </source>
</reference>
<dbReference type="Gene3D" id="2.170.300.10">
    <property type="entry name" value="Tie2 ligand-binding domain superfamily"/>
    <property type="match status" value="1"/>
</dbReference>
<accession>A0A8B8BII2</accession>
<organism evidence="2 3">
    <name type="scientific">Crassostrea virginica</name>
    <name type="common">Eastern oyster</name>
    <dbReference type="NCBI Taxonomy" id="6565"/>
    <lineage>
        <taxon>Eukaryota</taxon>
        <taxon>Metazoa</taxon>
        <taxon>Spiralia</taxon>
        <taxon>Lophotrochozoa</taxon>
        <taxon>Mollusca</taxon>
        <taxon>Bivalvia</taxon>
        <taxon>Autobranchia</taxon>
        <taxon>Pteriomorphia</taxon>
        <taxon>Ostreida</taxon>
        <taxon>Ostreoidea</taxon>
        <taxon>Ostreidae</taxon>
        <taxon>Crassostrea</taxon>
    </lineage>
</organism>
<keyword evidence="1" id="KW-1133">Transmembrane helix</keyword>
<evidence type="ECO:0000256" key="1">
    <source>
        <dbReference type="SAM" id="Phobius"/>
    </source>
</evidence>
<dbReference type="KEGG" id="cvn:111110829"/>
<protein>
    <submittedName>
        <fullName evidence="3">Uncharacterized protein LOC111110829</fullName>
    </submittedName>
</protein>
<keyword evidence="1" id="KW-0472">Membrane</keyword>
<proteinExistence type="predicted"/>
<evidence type="ECO:0000313" key="2">
    <source>
        <dbReference type="Proteomes" id="UP000694844"/>
    </source>
</evidence>
<dbReference type="RefSeq" id="XP_022303167.1">
    <property type="nucleotide sequence ID" value="XM_022447459.1"/>
</dbReference>
<name>A0A8B8BII2_CRAVI</name>